<feature type="transmembrane region" description="Helical" evidence="1">
    <location>
        <begin position="140"/>
        <end position="162"/>
    </location>
</feature>
<dbReference type="OrthoDB" id="3342455at2759"/>
<dbReference type="Proteomes" id="UP000189274">
    <property type="component" value="Unassembled WGS sequence"/>
</dbReference>
<proteinExistence type="predicted"/>
<evidence type="ECO:0000313" key="5">
    <source>
        <dbReference type="Proteomes" id="UP000249293"/>
    </source>
</evidence>
<dbReference type="VEuPathDB" id="FungiDB:C5L36_0D04550"/>
<reference evidence="2 5" key="3">
    <citation type="submission" date="2018-06" db="EMBL/GenBank/DDBJ databases">
        <title>Population genomics shows no distinction between pathogenic Candida krusei and environmental Pichia kudriavzevii: One species, four names.</title>
        <authorList>
            <person name="Douglass A.P."/>
            <person name="Offei B."/>
            <person name="Braun-Galleani S."/>
            <person name="Coughlan A.Y."/>
            <person name="Martos A."/>
            <person name="Ortiz-Merino R.A."/>
            <person name="Byrne K.P."/>
            <person name="Wolfe K.H."/>
        </authorList>
    </citation>
    <scope>NUCLEOTIDE SEQUENCE [LARGE SCALE GENOMIC DNA]</scope>
    <source>
        <strain evidence="2 5">CBS573</strain>
    </source>
</reference>
<evidence type="ECO:0000313" key="2">
    <source>
        <dbReference type="EMBL" id="AWU77728.1"/>
    </source>
</evidence>
<keyword evidence="1" id="KW-0812">Transmembrane</keyword>
<feature type="transmembrane region" description="Helical" evidence="1">
    <location>
        <begin position="174"/>
        <end position="197"/>
    </location>
</feature>
<dbReference type="PANTHER" id="PTHR37992:SF1">
    <property type="entry name" value="DUF1774-DOMAIN-CONTAINING PROTEIN"/>
    <property type="match status" value="1"/>
</dbReference>
<feature type="transmembrane region" description="Helical" evidence="1">
    <location>
        <begin position="81"/>
        <end position="102"/>
    </location>
</feature>
<feature type="transmembrane region" description="Helical" evidence="1">
    <location>
        <begin position="109"/>
        <end position="128"/>
    </location>
</feature>
<keyword evidence="5" id="KW-1185">Reference proteome</keyword>
<dbReference type="Proteomes" id="UP000249293">
    <property type="component" value="Chromosome 4"/>
</dbReference>
<reference evidence="4" key="1">
    <citation type="journal article" date="2017" name="Genome Announc.">
        <title>Genome sequences of Cyberlindnera fabianii 65, Pichia kudriavzevii 129, and Saccharomyces cerevisiae 131 isolated from fermented masau fruits in Zimbabwe.</title>
        <authorList>
            <person name="van Rijswijck I.M.H."/>
            <person name="Derks M.F.L."/>
            <person name="Abee T."/>
            <person name="de Ridder D."/>
            <person name="Smid E.J."/>
        </authorList>
    </citation>
    <scope>NUCLEOTIDE SEQUENCE [LARGE SCALE GENOMIC DNA]</scope>
    <source>
        <strain evidence="4">129</strain>
    </source>
</reference>
<dbReference type="PANTHER" id="PTHR37992">
    <property type="entry name" value="EXPRESSED PROTEIN"/>
    <property type="match status" value="1"/>
</dbReference>
<evidence type="ECO:0000313" key="4">
    <source>
        <dbReference type="Proteomes" id="UP000189274"/>
    </source>
</evidence>
<dbReference type="InterPro" id="IPR013920">
    <property type="entry name" value="DUF1774_fun"/>
</dbReference>
<dbReference type="AlphaFoldDB" id="A0A1V2LNR9"/>
<sequence>MASNDGLTASKIFITISYILSVFGSLFYLLPHLNDKHFLTPFSGTFIVTAIFWILTLLLQFVFITKVLFNNNVSPSNQSSAIAVIGPHFTTSNILHFFWCYFFSRERFVISEVLLIVNLLNQLTLYFSHKTIAIKSLPDWLTVHLPVTGTPLAWSLYAILWNGATMFHSHNKSLLPRLLANIFIWELFVVPMALLVFYKDWSVGLATSFLALGMGFGQMFTKLVALQWIFAFVIAGANFTFSVLSMFNSAVAQSQTTTSTDQAPLLA</sequence>
<dbReference type="EMBL" id="CP028776">
    <property type="protein sequence ID" value="AWU77728.1"/>
    <property type="molecule type" value="Genomic_DNA"/>
</dbReference>
<feature type="transmembrane region" description="Helical" evidence="1">
    <location>
        <begin position="42"/>
        <end position="69"/>
    </location>
</feature>
<evidence type="ECO:0000313" key="3">
    <source>
        <dbReference type="EMBL" id="ONH75143.1"/>
    </source>
</evidence>
<evidence type="ECO:0000256" key="1">
    <source>
        <dbReference type="SAM" id="Phobius"/>
    </source>
</evidence>
<name>A0A1V2LNR9_PICKU</name>
<gene>
    <name evidence="3" type="ORF">BOH78_2026</name>
    <name evidence="2" type="ORF">C5L36_0D04550</name>
</gene>
<dbReference type="STRING" id="4909.A0A1V2LNR9"/>
<feature type="transmembrane region" description="Helical" evidence="1">
    <location>
        <begin position="228"/>
        <end position="247"/>
    </location>
</feature>
<feature type="transmembrane region" description="Helical" evidence="1">
    <location>
        <begin position="12"/>
        <end position="30"/>
    </location>
</feature>
<keyword evidence="1" id="KW-1133">Transmembrane helix</keyword>
<dbReference type="EMBL" id="MQVM01000007">
    <property type="protein sequence ID" value="ONH75143.1"/>
    <property type="molecule type" value="Genomic_DNA"/>
</dbReference>
<reference evidence="3" key="2">
    <citation type="submission" date="2017-01" db="EMBL/GenBank/DDBJ databases">
        <authorList>
            <person name="Mah S.A."/>
            <person name="Swanson W.J."/>
            <person name="Moy G.W."/>
            <person name="Vacquier V.D."/>
        </authorList>
    </citation>
    <scope>NUCLEOTIDE SEQUENCE [LARGE SCALE GENOMIC DNA]</scope>
    <source>
        <strain evidence="3">129</strain>
    </source>
</reference>
<keyword evidence="1" id="KW-0472">Membrane</keyword>
<organism evidence="3 4">
    <name type="scientific">Pichia kudriavzevii</name>
    <name type="common">Yeast</name>
    <name type="synonym">Issatchenkia orientalis</name>
    <dbReference type="NCBI Taxonomy" id="4909"/>
    <lineage>
        <taxon>Eukaryota</taxon>
        <taxon>Fungi</taxon>
        <taxon>Dikarya</taxon>
        <taxon>Ascomycota</taxon>
        <taxon>Saccharomycotina</taxon>
        <taxon>Pichiomycetes</taxon>
        <taxon>Pichiales</taxon>
        <taxon>Pichiaceae</taxon>
        <taxon>Pichia</taxon>
    </lineage>
</organism>
<dbReference type="Pfam" id="PF08611">
    <property type="entry name" value="DUF1774"/>
    <property type="match status" value="1"/>
</dbReference>
<accession>A0A1V2LNR9</accession>
<protein>
    <submittedName>
        <fullName evidence="3">Uncharacterized protein</fullName>
    </submittedName>
</protein>